<dbReference type="Pfam" id="PF01042">
    <property type="entry name" value="Ribonuc_L-PSP"/>
    <property type="match status" value="1"/>
</dbReference>
<sequence length="131" mass="14054">MSGKTSVNPFSWHYADDQGVLVQSPTSWLFVSGQTAMSDEGEPQHPGDLRAQTELSLANVKTVLRAAGMSLADVVQLNTHVLDVDRFRVEAADVFEREFTAAGVSPPGVLSQVVKLGHPALVVEIDAIAVR</sequence>
<reference evidence="1 2" key="1">
    <citation type="submission" date="2023-07" db="EMBL/GenBank/DDBJ databases">
        <title>Sequencing the genomes of 1000 actinobacteria strains.</title>
        <authorList>
            <person name="Klenk H.-P."/>
        </authorList>
    </citation>
    <scope>NUCLEOTIDE SEQUENCE [LARGE SCALE GENOMIC DNA]</scope>
    <source>
        <strain evidence="1 2">GD13</strain>
    </source>
</reference>
<name>A0ABT9NJZ7_9ACTN</name>
<dbReference type="PANTHER" id="PTHR43857">
    <property type="entry name" value="BLR7761 PROTEIN"/>
    <property type="match status" value="1"/>
</dbReference>
<evidence type="ECO:0000313" key="1">
    <source>
        <dbReference type="EMBL" id="MDP9820738.1"/>
    </source>
</evidence>
<evidence type="ECO:0000313" key="2">
    <source>
        <dbReference type="Proteomes" id="UP001240447"/>
    </source>
</evidence>
<organism evidence="1 2">
    <name type="scientific">Nocardioides massiliensis</name>
    <dbReference type="NCBI Taxonomy" id="1325935"/>
    <lineage>
        <taxon>Bacteria</taxon>
        <taxon>Bacillati</taxon>
        <taxon>Actinomycetota</taxon>
        <taxon>Actinomycetes</taxon>
        <taxon>Propionibacteriales</taxon>
        <taxon>Nocardioidaceae</taxon>
        <taxon>Nocardioides</taxon>
    </lineage>
</organism>
<dbReference type="CDD" id="cd00448">
    <property type="entry name" value="YjgF_YER057c_UK114_family"/>
    <property type="match status" value="1"/>
</dbReference>
<dbReference type="PANTHER" id="PTHR43857:SF1">
    <property type="entry name" value="YJGH FAMILY PROTEIN"/>
    <property type="match status" value="1"/>
</dbReference>
<dbReference type="InterPro" id="IPR035959">
    <property type="entry name" value="RutC-like_sf"/>
</dbReference>
<protein>
    <submittedName>
        <fullName evidence="1">Enamine deaminase RidA (YjgF/YER057c/UK114 family)</fullName>
    </submittedName>
</protein>
<comment type="caution">
    <text evidence="1">The sequence shown here is derived from an EMBL/GenBank/DDBJ whole genome shotgun (WGS) entry which is preliminary data.</text>
</comment>
<keyword evidence="2" id="KW-1185">Reference proteome</keyword>
<dbReference type="Gene3D" id="3.30.1330.40">
    <property type="entry name" value="RutC-like"/>
    <property type="match status" value="1"/>
</dbReference>
<gene>
    <name evidence="1" type="ORF">J2S59_000547</name>
</gene>
<accession>A0ABT9NJZ7</accession>
<dbReference type="InterPro" id="IPR006175">
    <property type="entry name" value="YjgF/YER057c/UK114"/>
</dbReference>
<dbReference type="Proteomes" id="UP001240447">
    <property type="component" value="Unassembled WGS sequence"/>
</dbReference>
<dbReference type="SUPFAM" id="SSF55298">
    <property type="entry name" value="YjgF-like"/>
    <property type="match status" value="1"/>
</dbReference>
<dbReference type="RefSeq" id="WP_068124499.1">
    <property type="nucleotide sequence ID" value="NZ_CCXJ01000725.1"/>
</dbReference>
<proteinExistence type="predicted"/>
<dbReference type="EMBL" id="JAUSQM010000001">
    <property type="protein sequence ID" value="MDP9820738.1"/>
    <property type="molecule type" value="Genomic_DNA"/>
</dbReference>